<dbReference type="SMART" id="SM00823">
    <property type="entry name" value="PKS_PP"/>
    <property type="match status" value="1"/>
</dbReference>
<reference evidence="4 5" key="1">
    <citation type="submission" date="2020-08" db="EMBL/GenBank/DDBJ databases">
        <title>Genomic Encyclopedia of Type Strains, Phase IV (KMG-IV): sequencing the most valuable type-strain genomes for metagenomic binning, comparative biology and taxonomic classification.</title>
        <authorList>
            <person name="Goeker M."/>
        </authorList>
    </citation>
    <scope>NUCLEOTIDE SEQUENCE [LARGE SCALE GENOMIC DNA]</scope>
    <source>
        <strain evidence="4 5">DSM 103336</strain>
    </source>
</reference>
<dbReference type="Gene3D" id="1.10.1200.10">
    <property type="entry name" value="ACP-like"/>
    <property type="match status" value="1"/>
</dbReference>
<dbReference type="RefSeq" id="WP_157176129.1">
    <property type="nucleotide sequence ID" value="NZ_BMJP01000003.1"/>
</dbReference>
<dbReference type="InterPro" id="IPR036661">
    <property type="entry name" value="Luciferase-like_sf"/>
</dbReference>
<dbReference type="SUPFAM" id="SSF53328">
    <property type="entry name" value="Formyltransferase"/>
    <property type="match status" value="1"/>
</dbReference>
<dbReference type="InterPro" id="IPR002376">
    <property type="entry name" value="Formyl_transf_N"/>
</dbReference>
<comment type="caution">
    <text evidence="4">The sequence shown here is derived from an EMBL/GenBank/DDBJ whole genome shotgun (WGS) entry which is preliminary data.</text>
</comment>
<dbReference type="GO" id="GO:0004497">
    <property type="term" value="F:monooxygenase activity"/>
    <property type="evidence" value="ECO:0007669"/>
    <property type="project" value="UniProtKB-KW"/>
</dbReference>
<dbReference type="Gene3D" id="2.30.38.10">
    <property type="entry name" value="Luciferase, Domain 3"/>
    <property type="match status" value="1"/>
</dbReference>
<dbReference type="Gene3D" id="3.40.50.980">
    <property type="match status" value="3"/>
</dbReference>
<dbReference type="PROSITE" id="PS50075">
    <property type="entry name" value="CARRIER"/>
    <property type="match status" value="1"/>
</dbReference>
<dbReference type="SUPFAM" id="SSF50486">
    <property type="entry name" value="FMT C-terminal domain-like"/>
    <property type="match status" value="1"/>
</dbReference>
<dbReference type="InterPro" id="IPR005793">
    <property type="entry name" value="Formyl_trans_C"/>
</dbReference>
<dbReference type="GO" id="GO:0016705">
    <property type="term" value="F:oxidoreductase activity, acting on paired donors, with incorporation or reduction of molecular oxygen"/>
    <property type="evidence" value="ECO:0007669"/>
    <property type="project" value="InterPro"/>
</dbReference>
<dbReference type="Gene3D" id="3.30.300.30">
    <property type="match status" value="1"/>
</dbReference>
<dbReference type="EMBL" id="JACIJR010000005">
    <property type="protein sequence ID" value="MBB5729694.1"/>
    <property type="molecule type" value="Genomic_DNA"/>
</dbReference>
<dbReference type="FunFam" id="3.30.300.30:FF:000010">
    <property type="entry name" value="Enterobactin synthetase component F"/>
    <property type="match status" value="1"/>
</dbReference>
<dbReference type="InterPro" id="IPR036736">
    <property type="entry name" value="ACP-like_sf"/>
</dbReference>
<evidence type="ECO:0000259" key="3">
    <source>
        <dbReference type="PROSITE" id="PS50075"/>
    </source>
</evidence>
<evidence type="ECO:0000313" key="5">
    <source>
        <dbReference type="Proteomes" id="UP000546701"/>
    </source>
</evidence>
<dbReference type="Gene3D" id="3.20.20.30">
    <property type="entry name" value="Luciferase-like domain"/>
    <property type="match status" value="1"/>
</dbReference>
<dbReference type="InterPro" id="IPR011034">
    <property type="entry name" value="Formyl_transferase-like_C_sf"/>
</dbReference>
<dbReference type="Pfam" id="PF00551">
    <property type="entry name" value="Formyl_trans_N"/>
    <property type="match status" value="1"/>
</dbReference>
<dbReference type="Gene3D" id="3.40.50.12230">
    <property type="match status" value="1"/>
</dbReference>
<feature type="domain" description="Carrier" evidence="3">
    <location>
        <begin position="1441"/>
        <end position="1516"/>
    </location>
</feature>
<keyword evidence="4" id="KW-0503">Monooxygenase</keyword>
<dbReference type="FunFam" id="3.40.50.980:FF:000001">
    <property type="entry name" value="Non-ribosomal peptide synthetase"/>
    <property type="match status" value="1"/>
</dbReference>
<dbReference type="InterPro" id="IPR024011">
    <property type="entry name" value="Biosynth_lucif-like_mOase_dom"/>
</dbReference>
<dbReference type="Gene3D" id="3.30.559.30">
    <property type="entry name" value="Nonribosomal peptide synthetase, condensation domain"/>
    <property type="match status" value="1"/>
</dbReference>
<evidence type="ECO:0000256" key="1">
    <source>
        <dbReference type="ARBA" id="ARBA00022450"/>
    </source>
</evidence>
<dbReference type="SUPFAM" id="SSF51679">
    <property type="entry name" value="Bacterial luciferase-like"/>
    <property type="match status" value="1"/>
</dbReference>
<dbReference type="NCBIfam" id="TIGR04020">
    <property type="entry name" value="seco_metab_LLM"/>
    <property type="match status" value="1"/>
</dbReference>
<keyword evidence="2" id="KW-0597">Phosphoprotein</keyword>
<dbReference type="Pfam" id="PF00550">
    <property type="entry name" value="PP-binding"/>
    <property type="match status" value="1"/>
</dbReference>
<dbReference type="Pfam" id="PF00501">
    <property type="entry name" value="AMP-binding"/>
    <property type="match status" value="2"/>
</dbReference>
<proteinExistence type="predicted"/>
<accession>A0A7W9F3B9</accession>
<dbReference type="SUPFAM" id="SSF56801">
    <property type="entry name" value="Acetyl-CoA synthetase-like"/>
    <property type="match status" value="2"/>
</dbReference>
<dbReference type="Pfam" id="PF02911">
    <property type="entry name" value="Formyl_trans_C"/>
    <property type="match status" value="1"/>
</dbReference>
<dbReference type="GO" id="GO:0043041">
    <property type="term" value="P:amino acid activation for nonribosomal peptide biosynthetic process"/>
    <property type="evidence" value="ECO:0007669"/>
    <property type="project" value="TreeGrafter"/>
</dbReference>
<dbReference type="OrthoDB" id="9778690at2"/>
<dbReference type="InterPro" id="IPR036477">
    <property type="entry name" value="Formyl_transf_N_sf"/>
</dbReference>
<dbReference type="GO" id="GO:0044550">
    <property type="term" value="P:secondary metabolite biosynthetic process"/>
    <property type="evidence" value="ECO:0007669"/>
    <property type="project" value="TreeGrafter"/>
</dbReference>
<dbReference type="InterPro" id="IPR009081">
    <property type="entry name" value="PP-bd_ACP"/>
</dbReference>
<dbReference type="PROSITE" id="PS00455">
    <property type="entry name" value="AMP_BINDING"/>
    <property type="match status" value="1"/>
</dbReference>
<dbReference type="InterPro" id="IPR025110">
    <property type="entry name" value="AMP-bd_C"/>
</dbReference>
<dbReference type="Pfam" id="PF00296">
    <property type="entry name" value="Bac_luciferase"/>
    <property type="match status" value="1"/>
</dbReference>
<dbReference type="Proteomes" id="UP000546701">
    <property type="component" value="Unassembled WGS sequence"/>
</dbReference>
<dbReference type="SUPFAM" id="SSF47336">
    <property type="entry name" value="ACP-like"/>
    <property type="match status" value="1"/>
</dbReference>
<name>A0A7W9F3B9_9SPHN</name>
<dbReference type="InterPro" id="IPR020845">
    <property type="entry name" value="AMP-binding_CS"/>
</dbReference>
<dbReference type="InterPro" id="IPR045851">
    <property type="entry name" value="AMP-bd_C_sf"/>
</dbReference>
<dbReference type="PANTHER" id="PTHR45527:SF1">
    <property type="entry name" value="FATTY ACID SYNTHASE"/>
    <property type="match status" value="1"/>
</dbReference>
<dbReference type="GO" id="GO:0031177">
    <property type="term" value="F:phosphopantetheine binding"/>
    <property type="evidence" value="ECO:0007669"/>
    <property type="project" value="InterPro"/>
</dbReference>
<protein>
    <submittedName>
        <fullName evidence="4">Natural product biosynthesis luciferase-like monooxygenase protein</fullName>
    </submittedName>
</protein>
<dbReference type="Pfam" id="PF13193">
    <property type="entry name" value="AMP-binding_C"/>
    <property type="match status" value="1"/>
</dbReference>
<organism evidence="4 5">
    <name type="scientific">Sphingomonas prati</name>
    <dbReference type="NCBI Taxonomy" id="1843237"/>
    <lineage>
        <taxon>Bacteria</taxon>
        <taxon>Pseudomonadati</taxon>
        <taxon>Pseudomonadota</taxon>
        <taxon>Alphaproteobacteria</taxon>
        <taxon>Sphingomonadales</taxon>
        <taxon>Sphingomonadaceae</taxon>
        <taxon>Sphingomonas</taxon>
    </lineage>
</organism>
<dbReference type="FunFam" id="1.10.1200.10:FF:000016">
    <property type="entry name" value="Non-ribosomal peptide synthase"/>
    <property type="match status" value="1"/>
</dbReference>
<evidence type="ECO:0000256" key="2">
    <source>
        <dbReference type="ARBA" id="ARBA00022553"/>
    </source>
</evidence>
<sequence length="1552" mass="165079">MTPDGLPDRSEAFPALPVRGPRWRCVLIGSETLLMRCGDMLIAAGHRIAAVVSDAPAIRRWAEDAGIAPTTLAQLPALAPFDYLFSITNLSVLAAETLALPRKAAINFHDGVLPDYAGLNTPAWALLNGELRHGVTWHAMTADVDRGDILVTRSFGIEVGETAHSLNTRCLAEGIASFAVLIDGLAAGTISGRPQDAAPTRYYSRTDRPFAAAMIMWDRPADAIAAMVRALDFGGHRNPLGMPKTSFRGTPLLVVEATPLADASTAAPGTIVRADRTALHVATGTTDLALVRIAGIDGRMIALPDAIDRFGLCPGSRLEPATDLAALSVHDAACAGHEHWWRRRLAQSRPPVLDLSPGEPAEERVVTDDAVDGHADGQLLLAAAVACLARVADRSGFEIGFSDPVFAAQDAPVAHWVARRLPLRIDIDWQAGLGTLAAALDTDIRRLHRHIGYAIDLVARSPELTGIDTDLPVAVTLVDRLDDADADADAALTLAIRTDGRGCRWIHDPARLDMALFATIRSAFHALLAAGHADPDRPVALLPLMADADQARMVHGWNQTAAPWRDDACVHHLFAEQAARTPDAPALTCDGVTLNYADLDARANRFARHLASLGVGRGTLVGLHLERSLDMVVALIGIHKAGGAYVPLDPAYPAARLAHMIADSAALLIVSRTALAATLPPGPARVLCINQDMAVIALLPDTAFDGGAGPADLAYVIYTSGSTGLPKGVMVEHRNVANFFAGMDALIKPGGVWLAVTSLSFDISVLELCWTIARGAHVVIAPADAATSRATAAPRGPVAFSLFYFGNADSSEEPDPYRLLLDGARFADDHGFSAVWTPERHFHAFGGLYPNPAVTGAAIAAITTRVAIRGGSVVVPLHHPLRVAEEWALVDTLSHGRAGIAFAAGWQPDDFVLRPDAFADRPAALMTGIDVVRGLWRGEARSFPGPLGSDVAVRSFPRPVQPELPFWITTAGNPDSFAAAGRAGASVLTHLLGQTVAELADKIATYRAAFAAAGHAGSGQVALMLHSFVGDDADAVRDVVRQPLTDYLRTSTNLLKSFGWSFPAFRRRPGMTDTQPDLAGLDDDEMAALLDHAFTRYHDTGGLFGTPAHCLAMVDRVRAAGVDEIACLIDFGVPAQTVLDHLPALDRLRQLSIDPPQLDQSPVALMLRHGVTHLQCTPSLAQMLVADDAAAPALARLDMMMVGGEAFPPALARRLETLVGGNVVNMYGPTETTIWSTTHRLDGTPGAVPIGRPLANQSCFVLDSRQQPVPPGIAGELVIAGAGVVRGYLGRPSLTAERFVPLPFLDDTRGYRTGDLVRQRADGLLDYLGRIDNQVKIRGHRIELGEIESVLATHPAVAQAAVVAREDTPGDVRLIAYHVPAAGAAPDDLRAYLRTRLPEFMVPGFVVALPALPRTPNGKLDRAQLPPPEQVQPAAPAAFAVPMEGLEARIATVWRDVLKLDAVGRNDNFFDIGGHSLLAVQLHRSLRDFVGRPLALTDIFRFPTVAALARHLADGEDDSAAQAAEARASGRRAVLRRGRTGARPALATVTRG</sequence>
<dbReference type="SUPFAM" id="SSF52777">
    <property type="entry name" value="CoA-dependent acyltransferases"/>
    <property type="match status" value="1"/>
</dbReference>
<dbReference type="InterPro" id="IPR011251">
    <property type="entry name" value="Luciferase-like_dom"/>
</dbReference>
<keyword evidence="5" id="KW-1185">Reference proteome</keyword>
<keyword evidence="4" id="KW-0560">Oxidoreductase</keyword>
<keyword evidence="1" id="KW-0596">Phosphopantetheine</keyword>
<dbReference type="InterPro" id="IPR020806">
    <property type="entry name" value="PKS_PP-bd"/>
</dbReference>
<dbReference type="GO" id="GO:0072330">
    <property type="term" value="P:monocarboxylic acid biosynthetic process"/>
    <property type="evidence" value="ECO:0007669"/>
    <property type="project" value="UniProtKB-ARBA"/>
</dbReference>
<gene>
    <name evidence="4" type="ORF">FHS99_002190</name>
</gene>
<dbReference type="PANTHER" id="PTHR45527">
    <property type="entry name" value="NONRIBOSOMAL PEPTIDE SYNTHETASE"/>
    <property type="match status" value="1"/>
</dbReference>
<dbReference type="InterPro" id="IPR000873">
    <property type="entry name" value="AMP-dep_synth/lig_dom"/>
</dbReference>
<evidence type="ECO:0000313" key="4">
    <source>
        <dbReference type="EMBL" id="MBB5729694.1"/>
    </source>
</evidence>
<dbReference type="GO" id="GO:0005737">
    <property type="term" value="C:cytoplasm"/>
    <property type="evidence" value="ECO:0007669"/>
    <property type="project" value="TreeGrafter"/>
</dbReference>